<dbReference type="EMBL" id="STGY01000054">
    <property type="protein sequence ID" value="THV40955.1"/>
    <property type="molecule type" value="Genomic_DNA"/>
</dbReference>
<evidence type="ECO:0000313" key="1">
    <source>
        <dbReference type="EMBL" id="THV40955.1"/>
    </source>
</evidence>
<name>A0A4S8QDH9_9ACTN</name>
<dbReference type="RefSeq" id="WP_136535151.1">
    <property type="nucleotide sequence ID" value="NZ_STGY01000054.1"/>
</dbReference>
<evidence type="ECO:0000313" key="2">
    <source>
        <dbReference type="Proteomes" id="UP000308760"/>
    </source>
</evidence>
<dbReference type="AlphaFoldDB" id="A0A4S8QDH9"/>
<protein>
    <submittedName>
        <fullName evidence="1">Uncharacterized protein</fullName>
    </submittedName>
</protein>
<accession>A0A4S8QDH9</accession>
<reference evidence="2" key="1">
    <citation type="submission" date="2019-04" db="EMBL/GenBank/DDBJ databases">
        <title>Nocardioides xinjiangensis sp. nov.</title>
        <authorList>
            <person name="Liu S."/>
        </authorList>
    </citation>
    <scope>NUCLEOTIDE SEQUENCE [LARGE SCALE GENOMIC DNA]</scope>
    <source>
        <strain evidence="2">18</strain>
    </source>
</reference>
<dbReference type="Proteomes" id="UP000308760">
    <property type="component" value="Unassembled WGS sequence"/>
</dbReference>
<proteinExistence type="predicted"/>
<organism evidence="1 2">
    <name type="scientific">Glycomyces buryatensis</name>
    <dbReference type="NCBI Taxonomy" id="2570927"/>
    <lineage>
        <taxon>Bacteria</taxon>
        <taxon>Bacillati</taxon>
        <taxon>Actinomycetota</taxon>
        <taxon>Actinomycetes</taxon>
        <taxon>Glycomycetales</taxon>
        <taxon>Glycomycetaceae</taxon>
        <taxon>Glycomyces</taxon>
    </lineage>
</organism>
<sequence>MNRAVRSESPVKKALRLHFLAAAAWIDSRCLRFEPVPGQARLRIAIIGHEPKVLESVTGLGSGAARLTV</sequence>
<gene>
    <name evidence="1" type="ORF">FAB82_13990</name>
</gene>
<reference evidence="1 2" key="2">
    <citation type="submission" date="2019-05" db="EMBL/GenBank/DDBJ databases">
        <title>Glycomyces buryatensis sp. nov.</title>
        <authorList>
            <person name="Nikitina E."/>
        </authorList>
    </citation>
    <scope>NUCLEOTIDE SEQUENCE [LARGE SCALE GENOMIC DNA]</scope>
    <source>
        <strain evidence="1 2">18</strain>
    </source>
</reference>
<comment type="caution">
    <text evidence="1">The sequence shown here is derived from an EMBL/GenBank/DDBJ whole genome shotgun (WGS) entry which is preliminary data.</text>
</comment>
<keyword evidence="2" id="KW-1185">Reference proteome</keyword>